<gene>
    <name evidence="2" type="ORF">CVLEPA_LOCUS18235</name>
    <name evidence="3" type="ORF">CVLEPA_LOCUS18251</name>
</gene>
<dbReference type="InterPro" id="IPR008906">
    <property type="entry name" value="HATC_C_dom"/>
</dbReference>
<dbReference type="Pfam" id="PF05699">
    <property type="entry name" value="Dimer_Tnp_hAT"/>
    <property type="match status" value="1"/>
</dbReference>
<protein>
    <recommendedName>
        <fullName evidence="1">HAT C-terminal dimerisation domain-containing protein</fullName>
    </recommendedName>
</protein>
<dbReference type="InterPro" id="IPR012337">
    <property type="entry name" value="RNaseH-like_sf"/>
</dbReference>
<dbReference type="SUPFAM" id="SSF53098">
    <property type="entry name" value="Ribonuclease H-like"/>
    <property type="match status" value="1"/>
</dbReference>
<dbReference type="EMBL" id="CAWYQH010000102">
    <property type="protein sequence ID" value="CAK8686302.1"/>
    <property type="molecule type" value="Genomic_DNA"/>
</dbReference>
<name>A0ABP0G366_CLALP</name>
<evidence type="ECO:0000259" key="1">
    <source>
        <dbReference type="Pfam" id="PF05699"/>
    </source>
</evidence>
<evidence type="ECO:0000313" key="2">
    <source>
        <dbReference type="EMBL" id="CAK8686286.1"/>
    </source>
</evidence>
<dbReference type="Proteomes" id="UP001642483">
    <property type="component" value="Unassembled WGS sequence"/>
</dbReference>
<accession>A0ABP0G366</accession>
<sequence>MELIEMQEDMALRSFSQCHSTVEFWRQVPESKYPELKKISSRLISVFSTTYCCESLFSVMKFIKSKQRVTLTNKHLEEVIRTALTTYRPIF</sequence>
<organism evidence="2 4">
    <name type="scientific">Clavelina lepadiformis</name>
    <name type="common">Light-bulb sea squirt</name>
    <name type="synonym">Ascidia lepadiformis</name>
    <dbReference type="NCBI Taxonomy" id="159417"/>
    <lineage>
        <taxon>Eukaryota</taxon>
        <taxon>Metazoa</taxon>
        <taxon>Chordata</taxon>
        <taxon>Tunicata</taxon>
        <taxon>Ascidiacea</taxon>
        <taxon>Aplousobranchia</taxon>
        <taxon>Clavelinidae</taxon>
        <taxon>Clavelina</taxon>
    </lineage>
</organism>
<keyword evidence="4" id="KW-1185">Reference proteome</keyword>
<comment type="caution">
    <text evidence="2">The sequence shown here is derived from an EMBL/GenBank/DDBJ whole genome shotgun (WGS) entry which is preliminary data.</text>
</comment>
<feature type="domain" description="HAT C-terminal dimerisation" evidence="1">
    <location>
        <begin position="21"/>
        <end position="80"/>
    </location>
</feature>
<proteinExistence type="predicted"/>
<evidence type="ECO:0000313" key="3">
    <source>
        <dbReference type="EMBL" id="CAK8686302.1"/>
    </source>
</evidence>
<dbReference type="PANTHER" id="PTHR45913:SF21">
    <property type="entry name" value="DUF4371 DOMAIN-CONTAINING PROTEIN"/>
    <property type="match status" value="1"/>
</dbReference>
<dbReference type="EMBL" id="CAWYQH010000102">
    <property type="protein sequence ID" value="CAK8686286.1"/>
    <property type="molecule type" value="Genomic_DNA"/>
</dbReference>
<evidence type="ECO:0000313" key="4">
    <source>
        <dbReference type="Proteomes" id="UP001642483"/>
    </source>
</evidence>
<reference evidence="2 4" key="1">
    <citation type="submission" date="2024-02" db="EMBL/GenBank/DDBJ databases">
        <authorList>
            <person name="Daric V."/>
            <person name="Darras S."/>
        </authorList>
    </citation>
    <scope>NUCLEOTIDE SEQUENCE [LARGE SCALE GENOMIC DNA]</scope>
</reference>
<dbReference type="PANTHER" id="PTHR45913">
    <property type="entry name" value="EPM2A-INTERACTING PROTEIN 1"/>
    <property type="match status" value="1"/>
</dbReference>